<evidence type="ECO:0000313" key="10">
    <source>
        <dbReference type="EnsemblMetazoa" id="XP_014241118.1"/>
    </source>
</evidence>
<dbReference type="GO" id="GO:0016887">
    <property type="term" value="F:ATP hydrolysis activity"/>
    <property type="evidence" value="ECO:0007669"/>
    <property type="project" value="InterPro"/>
</dbReference>
<accession>A0A8I6RC00</accession>
<dbReference type="PANTHER" id="PTHR10803:SF3">
    <property type="entry name" value="ATPASE GET3"/>
    <property type="match status" value="1"/>
</dbReference>
<dbReference type="EC" id="3.6.-.-" evidence="8"/>
<dbReference type="RefSeq" id="XP_014241118.1">
    <property type="nucleotide sequence ID" value="XM_014385632.2"/>
</dbReference>
<proteinExistence type="inferred from homology"/>
<feature type="active site" evidence="8">
    <location>
        <position position="68"/>
    </location>
</feature>
<keyword evidence="7 8" id="KW-0067">ATP-binding</keyword>
<keyword evidence="6 8" id="KW-0256">Endoplasmic reticulum</keyword>
<dbReference type="InterPro" id="IPR027542">
    <property type="entry name" value="ATPase_ArsA/GET3_euk"/>
</dbReference>
<feature type="binding site" evidence="8">
    <location>
        <position position="284"/>
    </location>
    <ligand>
        <name>Zn(2+)</name>
        <dbReference type="ChEBI" id="CHEBI:29105"/>
        <note>ligand shared between dimeric partners</note>
    </ligand>
</feature>
<evidence type="ECO:0000256" key="3">
    <source>
        <dbReference type="ARBA" id="ARBA00022490"/>
    </source>
</evidence>
<dbReference type="EnsemblMetazoa" id="XM_014385632.2">
    <property type="protein sequence ID" value="XP_014241118.1"/>
    <property type="gene ID" value="LOC106661897"/>
</dbReference>
<protein>
    <recommendedName>
        <fullName evidence="8">ATPase ASNA1 homolog</fullName>
        <ecNumber evidence="8">3.6.-.-</ecNumber>
    </recommendedName>
    <alternativeName>
        <fullName evidence="8">Arsenical pump-driving ATPase homolog</fullName>
    </alternativeName>
    <alternativeName>
        <fullName evidence="8">Arsenite-stimulated ATPase</fullName>
    </alternativeName>
</protein>
<keyword evidence="5 8" id="KW-0378">Hydrolase</keyword>
<evidence type="ECO:0000313" key="11">
    <source>
        <dbReference type="Proteomes" id="UP000494040"/>
    </source>
</evidence>
<reference evidence="10" key="1">
    <citation type="submission" date="2022-01" db="UniProtKB">
        <authorList>
            <consortium name="EnsemblMetazoa"/>
        </authorList>
    </citation>
    <scope>IDENTIFICATION</scope>
</reference>
<comment type="subunit">
    <text evidence="8">Homodimer.</text>
</comment>
<dbReference type="Pfam" id="PF02374">
    <property type="entry name" value="ArsA_ATPase"/>
    <property type="match status" value="1"/>
</dbReference>
<feature type="domain" description="ArsA/GET3 Anion-transporting ATPase-like" evidence="9">
    <location>
        <begin position="32"/>
        <end position="334"/>
    </location>
</feature>
<dbReference type="OrthoDB" id="1770at2759"/>
<feature type="binding site" evidence="8">
    <location>
        <position position="241"/>
    </location>
    <ligand>
        <name>ATP</name>
        <dbReference type="ChEBI" id="CHEBI:30616"/>
    </ligand>
</feature>
<dbReference type="CDD" id="cd02035">
    <property type="entry name" value="ArsA"/>
    <property type="match status" value="1"/>
</dbReference>
<dbReference type="FunFam" id="3.40.50.300:FF:000235">
    <property type="entry name" value="ATPase ASNA1"/>
    <property type="match status" value="1"/>
</dbReference>
<dbReference type="Gene3D" id="3.40.50.300">
    <property type="entry name" value="P-loop containing nucleotide triphosphate hydrolases"/>
    <property type="match status" value="1"/>
</dbReference>
<dbReference type="InterPro" id="IPR027417">
    <property type="entry name" value="P-loop_NTPase"/>
</dbReference>
<dbReference type="InterPro" id="IPR016300">
    <property type="entry name" value="ATPase_ArsA/GET3"/>
</dbReference>
<comment type="subcellular location">
    <subcellularLocation>
        <location evidence="8">Cytoplasm</location>
    </subcellularLocation>
    <subcellularLocation>
        <location evidence="8">Endoplasmic reticulum</location>
    </subcellularLocation>
</comment>
<dbReference type="NCBIfam" id="TIGR00345">
    <property type="entry name" value="GET3_arsA_TRC40"/>
    <property type="match status" value="1"/>
</dbReference>
<dbReference type="InterPro" id="IPR025723">
    <property type="entry name" value="ArsA/GET3_ATPase-like"/>
</dbReference>
<dbReference type="Proteomes" id="UP000494040">
    <property type="component" value="Unassembled WGS sequence"/>
</dbReference>
<evidence type="ECO:0000256" key="4">
    <source>
        <dbReference type="ARBA" id="ARBA00022741"/>
    </source>
</evidence>
<sequence>MALLDPTRNSSIKPTLIPEPNLKNIIEKESLKWIFVGGKGGVGKTTCSCSLALQLANCRKNVLLISTDPAHNLSDAFDQKFTWTPTKVNGTENLFAMEIDPNASFSASGTLGNAELDSFFRDVVSALPGVDEAMGYMNVVQLVNDMDFSIVVFDTAPTGHTIRLLSFPNLFEKFFEKASSLKRRLGGLFDQFTLFCGLSSSDAAPALSNQKFDQILEGMRLANEQFKDPDHTTFICVCIAEFLSVYETERLIQELVKLRIHTDNIVVNQLMAKGKNQSSSEIKCNFCEGRKNVQEKYLGQIMDLYEDFHITRLPLLDKEIRGTTELKDFSNYLLKPIQFSK</sequence>
<keyword evidence="2 8" id="KW-0813">Transport</keyword>
<evidence type="ECO:0000259" key="9">
    <source>
        <dbReference type="Pfam" id="PF02374"/>
    </source>
</evidence>
<evidence type="ECO:0000256" key="6">
    <source>
        <dbReference type="ARBA" id="ARBA00022824"/>
    </source>
</evidence>
<dbReference type="OMA" id="PHEPAIS"/>
<dbReference type="GO" id="GO:0005524">
    <property type="term" value="F:ATP binding"/>
    <property type="evidence" value="ECO:0007669"/>
    <property type="project" value="UniProtKB-UniRule"/>
</dbReference>
<evidence type="ECO:0000256" key="2">
    <source>
        <dbReference type="ARBA" id="ARBA00022448"/>
    </source>
</evidence>
<keyword evidence="8" id="KW-0479">Metal-binding</keyword>
<dbReference type="GO" id="GO:0043529">
    <property type="term" value="C:GET complex"/>
    <property type="evidence" value="ECO:0007669"/>
    <property type="project" value="TreeGrafter"/>
</dbReference>
<keyword evidence="4 8" id="KW-0547">Nucleotide-binding</keyword>
<keyword evidence="11" id="KW-1185">Reference proteome</keyword>
<organism evidence="10 11">
    <name type="scientific">Cimex lectularius</name>
    <name type="common">Bed bug</name>
    <name type="synonym">Acanthia lectularia</name>
    <dbReference type="NCBI Taxonomy" id="79782"/>
    <lineage>
        <taxon>Eukaryota</taxon>
        <taxon>Metazoa</taxon>
        <taxon>Ecdysozoa</taxon>
        <taxon>Arthropoda</taxon>
        <taxon>Hexapoda</taxon>
        <taxon>Insecta</taxon>
        <taxon>Pterygota</taxon>
        <taxon>Neoptera</taxon>
        <taxon>Paraneoptera</taxon>
        <taxon>Hemiptera</taxon>
        <taxon>Heteroptera</taxon>
        <taxon>Panheteroptera</taxon>
        <taxon>Cimicomorpha</taxon>
        <taxon>Cimicidae</taxon>
        <taxon>Cimex</taxon>
    </lineage>
</organism>
<feature type="binding site" evidence="8">
    <location>
        <begin position="39"/>
        <end position="46"/>
    </location>
    <ligand>
        <name>ATP</name>
        <dbReference type="ChEBI" id="CHEBI:30616"/>
    </ligand>
</feature>
<comment type="function">
    <text evidence="8">ATPase required for the post-translational delivery of tail-anchored (TA) proteins to the endoplasmic reticulum. Recognizes and selectively binds the transmembrane domain of TA proteins in the cytosol. This complex then targets to the endoplasmic reticulum by membrane-bound receptors, where the tail-anchored protein is released for insertion. This process is regulated by ATP binding and hydrolysis. ATP binding drives the homodimer towards the closed dimer state, facilitating recognition of newly synthesized TA membrane proteins. ATP hydrolysis is required for insertion. Subsequently, the homodimer reverts towards the open dimer state, lowering its affinity for the membrane-bound receptor, and returning it to the cytosol to initiate a new round of targeting.</text>
</comment>
<evidence type="ECO:0000256" key="5">
    <source>
        <dbReference type="ARBA" id="ARBA00022801"/>
    </source>
</evidence>
<name>A0A8I6RC00_CIMLE</name>
<comment type="similarity">
    <text evidence="1 8">Belongs to the arsA ATPase family.</text>
</comment>
<dbReference type="GO" id="GO:0046872">
    <property type="term" value="F:metal ion binding"/>
    <property type="evidence" value="ECO:0007669"/>
    <property type="project" value="UniProtKB-KW"/>
</dbReference>
<evidence type="ECO:0000256" key="1">
    <source>
        <dbReference type="ARBA" id="ARBA00011040"/>
    </source>
</evidence>
<evidence type="ECO:0000256" key="8">
    <source>
        <dbReference type="HAMAP-Rule" id="MF_03112"/>
    </source>
</evidence>
<feature type="binding site" evidence="8">
    <location>
        <position position="268"/>
    </location>
    <ligand>
        <name>ATP</name>
        <dbReference type="ChEBI" id="CHEBI:30616"/>
    </ligand>
</feature>
<evidence type="ECO:0000256" key="7">
    <source>
        <dbReference type="ARBA" id="ARBA00022840"/>
    </source>
</evidence>
<dbReference type="GeneID" id="106661897"/>
<dbReference type="KEGG" id="clec:106661897"/>
<dbReference type="HAMAP" id="MF_03112">
    <property type="entry name" value="Asna1_Get3"/>
    <property type="match status" value="1"/>
</dbReference>
<dbReference type="AlphaFoldDB" id="A0A8I6RC00"/>
<dbReference type="SUPFAM" id="SSF52540">
    <property type="entry name" value="P-loop containing nucleoside triphosphate hydrolases"/>
    <property type="match status" value="1"/>
</dbReference>
<dbReference type="GO" id="GO:0071816">
    <property type="term" value="P:tail-anchored membrane protein insertion into ER membrane"/>
    <property type="evidence" value="ECO:0007669"/>
    <property type="project" value="TreeGrafter"/>
</dbReference>
<dbReference type="PANTHER" id="PTHR10803">
    <property type="entry name" value="ARSENICAL PUMP-DRIVING ATPASE ARSENITE-TRANSLOCATING ATPASE"/>
    <property type="match status" value="1"/>
</dbReference>
<feature type="binding site" evidence="8">
    <location>
        <position position="287"/>
    </location>
    <ligand>
        <name>Zn(2+)</name>
        <dbReference type="ChEBI" id="CHEBI:29105"/>
        <note>ligand shared between dimeric partners</note>
    </ligand>
</feature>
<keyword evidence="8" id="KW-0862">Zinc</keyword>
<keyword evidence="3 8" id="KW-0963">Cytoplasm</keyword>